<protein>
    <submittedName>
        <fullName evidence="2">Uncharacterized protein</fullName>
    </submittedName>
</protein>
<sequence length="155" mass="17584">MVFSGMGINKIASSSPPTHTFALEFFQAMWVIFFGSVVGANQKVLGFSMQRARRLLGERKLLRAALLIKQVPSFLDPAGRLPPRSPSEMVIVQECEQRMWQRRRRNGQTCAEIQTRISKGRRNEDTGIQRARETVRDIGRRLLRLEAIKKGAASD</sequence>
<accession>A0A9D4BUL0</accession>
<evidence type="ECO:0000313" key="2">
    <source>
        <dbReference type="EMBL" id="KAH3709427.1"/>
    </source>
</evidence>
<name>A0A9D4BUL0_DREPO</name>
<keyword evidence="1" id="KW-0472">Membrane</keyword>
<evidence type="ECO:0000256" key="1">
    <source>
        <dbReference type="SAM" id="Phobius"/>
    </source>
</evidence>
<gene>
    <name evidence="2" type="ORF">DPMN_068890</name>
</gene>
<proteinExistence type="predicted"/>
<dbReference type="EMBL" id="JAIWYP010000014">
    <property type="protein sequence ID" value="KAH3709427.1"/>
    <property type="molecule type" value="Genomic_DNA"/>
</dbReference>
<keyword evidence="1" id="KW-0812">Transmembrane</keyword>
<keyword evidence="1" id="KW-1133">Transmembrane helix</keyword>
<keyword evidence="3" id="KW-1185">Reference proteome</keyword>
<reference evidence="2" key="2">
    <citation type="submission" date="2020-11" db="EMBL/GenBank/DDBJ databases">
        <authorList>
            <person name="McCartney M.A."/>
            <person name="Auch B."/>
            <person name="Kono T."/>
            <person name="Mallez S."/>
            <person name="Becker A."/>
            <person name="Gohl D.M."/>
            <person name="Silverstein K.A.T."/>
            <person name="Koren S."/>
            <person name="Bechman K.B."/>
            <person name="Herman A."/>
            <person name="Abrahante J.E."/>
            <person name="Garbe J."/>
        </authorList>
    </citation>
    <scope>NUCLEOTIDE SEQUENCE</scope>
    <source>
        <strain evidence="2">Duluth1</strain>
        <tissue evidence="2">Whole animal</tissue>
    </source>
</reference>
<dbReference type="Proteomes" id="UP000828390">
    <property type="component" value="Unassembled WGS sequence"/>
</dbReference>
<dbReference type="AlphaFoldDB" id="A0A9D4BUL0"/>
<comment type="caution">
    <text evidence="2">The sequence shown here is derived from an EMBL/GenBank/DDBJ whole genome shotgun (WGS) entry which is preliminary data.</text>
</comment>
<feature type="transmembrane region" description="Helical" evidence="1">
    <location>
        <begin position="25"/>
        <end position="45"/>
    </location>
</feature>
<evidence type="ECO:0000313" key="3">
    <source>
        <dbReference type="Proteomes" id="UP000828390"/>
    </source>
</evidence>
<organism evidence="2 3">
    <name type="scientific">Dreissena polymorpha</name>
    <name type="common">Zebra mussel</name>
    <name type="synonym">Mytilus polymorpha</name>
    <dbReference type="NCBI Taxonomy" id="45954"/>
    <lineage>
        <taxon>Eukaryota</taxon>
        <taxon>Metazoa</taxon>
        <taxon>Spiralia</taxon>
        <taxon>Lophotrochozoa</taxon>
        <taxon>Mollusca</taxon>
        <taxon>Bivalvia</taxon>
        <taxon>Autobranchia</taxon>
        <taxon>Heteroconchia</taxon>
        <taxon>Euheterodonta</taxon>
        <taxon>Imparidentia</taxon>
        <taxon>Neoheterodontei</taxon>
        <taxon>Myida</taxon>
        <taxon>Dreissenoidea</taxon>
        <taxon>Dreissenidae</taxon>
        <taxon>Dreissena</taxon>
    </lineage>
</organism>
<reference evidence="2" key="1">
    <citation type="journal article" date="2019" name="bioRxiv">
        <title>The Genome of the Zebra Mussel, Dreissena polymorpha: A Resource for Invasive Species Research.</title>
        <authorList>
            <person name="McCartney M.A."/>
            <person name="Auch B."/>
            <person name="Kono T."/>
            <person name="Mallez S."/>
            <person name="Zhang Y."/>
            <person name="Obille A."/>
            <person name="Becker A."/>
            <person name="Abrahante J.E."/>
            <person name="Garbe J."/>
            <person name="Badalamenti J.P."/>
            <person name="Herman A."/>
            <person name="Mangelson H."/>
            <person name="Liachko I."/>
            <person name="Sullivan S."/>
            <person name="Sone E.D."/>
            <person name="Koren S."/>
            <person name="Silverstein K.A.T."/>
            <person name="Beckman K.B."/>
            <person name="Gohl D.M."/>
        </authorList>
    </citation>
    <scope>NUCLEOTIDE SEQUENCE</scope>
    <source>
        <strain evidence="2">Duluth1</strain>
        <tissue evidence="2">Whole animal</tissue>
    </source>
</reference>